<name>A0ABW6K5F0_9BACI</name>
<keyword evidence="1" id="KW-0472">Membrane</keyword>
<feature type="transmembrane region" description="Helical" evidence="1">
    <location>
        <begin position="25"/>
        <end position="43"/>
    </location>
</feature>
<accession>A0ABW6K5F0</accession>
<keyword evidence="1" id="KW-0812">Transmembrane</keyword>
<keyword evidence="3" id="KW-1185">Reference proteome</keyword>
<evidence type="ECO:0000256" key="1">
    <source>
        <dbReference type="SAM" id="Phobius"/>
    </source>
</evidence>
<dbReference type="EMBL" id="JBIACJ010000011">
    <property type="protein sequence ID" value="MFE8698193.1"/>
    <property type="molecule type" value="Genomic_DNA"/>
</dbReference>
<protein>
    <submittedName>
        <fullName evidence="2">Uncharacterized protein</fullName>
    </submittedName>
</protein>
<dbReference type="Proteomes" id="UP001601058">
    <property type="component" value="Unassembled WGS sequence"/>
</dbReference>
<organism evidence="2 3">
    <name type="scientific">Cytobacillus mangrovibacter</name>
    <dbReference type="NCBI Taxonomy" id="3299024"/>
    <lineage>
        <taxon>Bacteria</taxon>
        <taxon>Bacillati</taxon>
        <taxon>Bacillota</taxon>
        <taxon>Bacilli</taxon>
        <taxon>Bacillales</taxon>
        <taxon>Bacillaceae</taxon>
        <taxon>Cytobacillus</taxon>
    </lineage>
</organism>
<comment type="caution">
    <text evidence="2">The sequence shown here is derived from an EMBL/GenBank/DDBJ whole genome shotgun (WGS) entry which is preliminary data.</text>
</comment>
<evidence type="ECO:0000313" key="3">
    <source>
        <dbReference type="Proteomes" id="UP001601058"/>
    </source>
</evidence>
<gene>
    <name evidence="2" type="ORF">ACFYKT_17875</name>
</gene>
<dbReference type="RefSeq" id="WP_389222354.1">
    <property type="nucleotide sequence ID" value="NZ_JBIACJ010000011.1"/>
</dbReference>
<reference evidence="2 3" key="1">
    <citation type="submission" date="2024-08" db="EMBL/GenBank/DDBJ databases">
        <title>Two novel Cytobacillus novel species.</title>
        <authorList>
            <person name="Liu G."/>
        </authorList>
    </citation>
    <scope>NUCLEOTIDE SEQUENCE [LARGE SCALE GENOMIC DNA]</scope>
    <source>
        <strain evidence="2 3">FJAT-53684</strain>
    </source>
</reference>
<proteinExistence type="predicted"/>
<evidence type="ECO:0000313" key="2">
    <source>
        <dbReference type="EMBL" id="MFE8698193.1"/>
    </source>
</evidence>
<keyword evidence="1" id="KW-1133">Transmembrane helix</keyword>
<sequence length="113" mass="13587">MSEMPPLHPDWIVNFWLGTPLLNKIDPHAMFTFLVAVAAIIVYQRRKLIRKQELDTDEKQFQLLLKKKAVIEERMALLTTQRNQEMSEELYLNSMKEYEQHLEKVKRELLRFT</sequence>